<feature type="domain" description="Thioredoxin" evidence="1">
    <location>
        <begin position="1"/>
        <end position="125"/>
    </location>
</feature>
<dbReference type="InterPro" id="IPR036249">
    <property type="entry name" value="Thioredoxin-like_sf"/>
</dbReference>
<dbReference type="Gene3D" id="3.40.30.10">
    <property type="entry name" value="Glutaredoxin"/>
    <property type="match status" value="1"/>
</dbReference>
<reference evidence="2" key="2">
    <citation type="submission" date="2020-09" db="EMBL/GenBank/DDBJ databases">
        <authorList>
            <person name="Sun Q."/>
            <person name="Sedlacek I."/>
        </authorList>
    </citation>
    <scope>NUCLEOTIDE SEQUENCE</scope>
    <source>
        <strain evidence="2">CCM 7664</strain>
    </source>
</reference>
<keyword evidence="3" id="KW-1185">Reference proteome</keyword>
<protein>
    <recommendedName>
        <fullName evidence="1">Thioredoxin domain-containing protein</fullName>
    </recommendedName>
</protein>
<proteinExistence type="predicted"/>
<reference evidence="2" key="1">
    <citation type="journal article" date="2014" name="Int. J. Syst. Evol. Microbiol.">
        <title>Complete genome sequence of Corynebacterium casei LMG S-19264T (=DSM 44701T), isolated from a smear-ripened cheese.</title>
        <authorList>
            <consortium name="US DOE Joint Genome Institute (JGI-PGF)"/>
            <person name="Walter F."/>
            <person name="Albersmeier A."/>
            <person name="Kalinowski J."/>
            <person name="Ruckert C."/>
        </authorList>
    </citation>
    <scope>NUCLEOTIDE SEQUENCE</scope>
    <source>
        <strain evidence="2">CCM 7664</strain>
    </source>
</reference>
<name>A0A8J3ATL7_9BURK</name>
<dbReference type="RefSeq" id="WP_188419061.1">
    <property type="nucleotide sequence ID" value="NZ_BMDP01000001.1"/>
</dbReference>
<accession>A0A8J3ATL7</accession>
<comment type="caution">
    <text evidence="2">The sequence shown here is derived from an EMBL/GenBank/DDBJ whole genome shotgun (WGS) entry which is preliminary data.</text>
</comment>
<evidence type="ECO:0000313" key="3">
    <source>
        <dbReference type="Proteomes" id="UP000627205"/>
    </source>
</evidence>
<organism evidence="2 3">
    <name type="scientific">Oxalicibacterium solurbis</name>
    <dbReference type="NCBI Taxonomy" id="69280"/>
    <lineage>
        <taxon>Bacteria</taxon>
        <taxon>Pseudomonadati</taxon>
        <taxon>Pseudomonadota</taxon>
        <taxon>Betaproteobacteria</taxon>
        <taxon>Burkholderiales</taxon>
        <taxon>Oxalobacteraceae</taxon>
        <taxon>Oxalicibacterium</taxon>
    </lineage>
</organism>
<dbReference type="PROSITE" id="PS51352">
    <property type="entry name" value="THIOREDOXIN_2"/>
    <property type="match status" value="1"/>
</dbReference>
<dbReference type="Proteomes" id="UP000627205">
    <property type="component" value="Unassembled WGS sequence"/>
</dbReference>
<gene>
    <name evidence="2" type="ORF">GCM10011430_01340</name>
</gene>
<sequence length="140" mass="16190">MPTIVLDQENKSQLAQQMKDDTWVVACLCAAWCDVCNSYRPGFDALANEHPDKLFVWIDIEDRADLVGDFDVENFPTLLLQRGDDVVFYGTSLPDPRIAHRLLMAHAGKTDDERRMETRNNAEQRVWQQERNLRAALRQD</sequence>
<dbReference type="Pfam" id="PF00085">
    <property type="entry name" value="Thioredoxin"/>
    <property type="match status" value="1"/>
</dbReference>
<dbReference type="InterPro" id="IPR013766">
    <property type="entry name" value="Thioredoxin_domain"/>
</dbReference>
<dbReference type="AlphaFoldDB" id="A0A8J3ATL7"/>
<dbReference type="EMBL" id="BMDP01000001">
    <property type="protein sequence ID" value="GGI52960.1"/>
    <property type="molecule type" value="Genomic_DNA"/>
</dbReference>
<evidence type="ECO:0000259" key="1">
    <source>
        <dbReference type="PROSITE" id="PS51352"/>
    </source>
</evidence>
<dbReference type="CDD" id="cd02947">
    <property type="entry name" value="TRX_family"/>
    <property type="match status" value="1"/>
</dbReference>
<evidence type="ECO:0000313" key="2">
    <source>
        <dbReference type="EMBL" id="GGI52960.1"/>
    </source>
</evidence>
<dbReference type="SUPFAM" id="SSF52833">
    <property type="entry name" value="Thioredoxin-like"/>
    <property type="match status" value="1"/>
</dbReference>